<protein>
    <recommendedName>
        <fullName evidence="2">X-Tfes XVIPCD domain-containing protein</fullName>
    </recommendedName>
</protein>
<evidence type="ECO:0000313" key="3">
    <source>
        <dbReference type="EMBL" id="TAA34392.1"/>
    </source>
</evidence>
<reference evidence="3 4" key="1">
    <citation type="submission" date="2019-02" db="EMBL/GenBank/DDBJ databases">
        <title>WGS of Pseudoxanthomonas species novum from clinical isolates.</title>
        <authorList>
            <person name="Bernier A.-M."/>
            <person name="Bernard K."/>
            <person name="Vachon A."/>
        </authorList>
    </citation>
    <scope>NUCLEOTIDE SEQUENCE [LARGE SCALE GENOMIC DNA]</scope>
    <source>
        <strain evidence="3 4">NML140781</strain>
    </source>
</reference>
<name>A0A4Q8LRQ3_9GAMM</name>
<comment type="caution">
    <text evidence="3">The sequence shown here is derived from an EMBL/GenBank/DDBJ whole genome shotgun (WGS) entry which is preliminary data.</text>
</comment>
<accession>A0A4Q8LRQ3</accession>
<dbReference type="EMBL" id="SHMF01000003">
    <property type="protein sequence ID" value="TAA34392.1"/>
    <property type="molecule type" value="Genomic_DNA"/>
</dbReference>
<evidence type="ECO:0000259" key="2">
    <source>
        <dbReference type="Pfam" id="PF20410"/>
    </source>
</evidence>
<dbReference type="Pfam" id="PF20410">
    <property type="entry name" value="X-Tfes_XVIPCD"/>
    <property type="match status" value="1"/>
</dbReference>
<dbReference type="AlphaFoldDB" id="A0A4Q8LRQ3"/>
<feature type="region of interest" description="Disordered" evidence="1">
    <location>
        <begin position="1"/>
        <end position="21"/>
    </location>
</feature>
<feature type="region of interest" description="Disordered" evidence="1">
    <location>
        <begin position="112"/>
        <end position="132"/>
    </location>
</feature>
<dbReference type="InterPro" id="IPR046519">
    <property type="entry name" value="X-Tfes_XVIPCD"/>
</dbReference>
<proteinExistence type="predicted"/>
<evidence type="ECO:0000313" key="4">
    <source>
        <dbReference type="Proteomes" id="UP000292087"/>
    </source>
</evidence>
<gene>
    <name evidence="3" type="ORF">EA656_11645</name>
</gene>
<feature type="domain" description="X-Tfes XVIPCD" evidence="2">
    <location>
        <begin position="13"/>
        <end position="111"/>
    </location>
</feature>
<evidence type="ECO:0000256" key="1">
    <source>
        <dbReference type="SAM" id="MobiDB-lite"/>
    </source>
</evidence>
<organism evidence="3 4">
    <name type="scientific">Pseudoxanthomonas winnipegensis</name>
    <dbReference type="NCBI Taxonomy" id="2480810"/>
    <lineage>
        <taxon>Bacteria</taxon>
        <taxon>Pseudomonadati</taxon>
        <taxon>Pseudomonadota</taxon>
        <taxon>Gammaproteobacteria</taxon>
        <taxon>Lysobacterales</taxon>
        <taxon>Lysobacteraceae</taxon>
        <taxon>Pseudoxanthomonas</taxon>
    </lineage>
</organism>
<dbReference type="RefSeq" id="WP_130523829.1">
    <property type="nucleotide sequence ID" value="NZ_SHLZ01000002.1"/>
</dbReference>
<sequence length="132" mass="14149">MNTPHPAPAASPEALSQQAEAGVRRLEAGLGRPFDANSERLSASLAVLASEQGLSRIDHVVLSERNAQVGQGELVFVVQGALGDPAQLRAHMRTEQAVAIPAAQSRERLRQLHEQHQLATPVQTLADPQLSR</sequence>
<dbReference type="Proteomes" id="UP000292087">
    <property type="component" value="Unassembled WGS sequence"/>
</dbReference>